<name>A0A1H2LKK1_9ACTN</name>
<gene>
    <name evidence="2" type="ORF">SAMN04488544_0382</name>
</gene>
<dbReference type="EMBL" id="LT629799">
    <property type="protein sequence ID" value="SDU81382.1"/>
    <property type="molecule type" value="Genomic_DNA"/>
</dbReference>
<proteinExistence type="predicted"/>
<organism evidence="2 3">
    <name type="scientific">Microlunatus sagamiharensis</name>
    <dbReference type="NCBI Taxonomy" id="546874"/>
    <lineage>
        <taxon>Bacteria</taxon>
        <taxon>Bacillati</taxon>
        <taxon>Actinomycetota</taxon>
        <taxon>Actinomycetes</taxon>
        <taxon>Propionibacteriales</taxon>
        <taxon>Propionibacteriaceae</taxon>
        <taxon>Microlunatus</taxon>
    </lineage>
</organism>
<dbReference type="InterPro" id="IPR004260">
    <property type="entry name" value="Pyr-dimer_DNA_glycosylase"/>
</dbReference>
<evidence type="ECO:0000256" key="1">
    <source>
        <dbReference type="SAM" id="MobiDB-lite"/>
    </source>
</evidence>
<dbReference type="AlphaFoldDB" id="A0A1H2LKK1"/>
<evidence type="ECO:0000313" key="3">
    <source>
        <dbReference type="Proteomes" id="UP000198825"/>
    </source>
</evidence>
<accession>A0A1H2LKK1</accession>
<evidence type="ECO:0008006" key="4">
    <source>
        <dbReference type="Google" id="ProtNLM"/>
    </source>
</evidence>
<reference evidence="3" key="1">
    <citation type="submission" date="2016-10" db="EMBL/GenBank/DDBJ databases">
        <authorList>
            <person name="Varghese N."/>
            <person name="Submissions S."/>
        </authorList>
    </citation>
    <scope>NUCLEOTIDE SEQUENCE [LARGE SCALE GENOMIC DNA]</scope>
    <source>
        <strain evidence="3">DSM 21743</strain>
    </source>
</reference>
<sequence>MQTFLPYPSFEESARVLDLKRLGKQRVEVIQIVRALTVPGYAWKSHPAVLMWQGYEEALGRYGLVMCDAWTERGFDDTCAGTIVDDLAAYGVTEIRTEEALREAGSLPPWTDDDAVLESHRSALVRKDPERYGPLFPDAPADLPYVWPVRSPAVVEAEQRKAENAVRREQRRREKLALEIVKKQRARSAAAKRGAKTKAANRKAAEQQGGF</sequence>
<dbReference type="Pfam" id="PF03013">
    <property type="entry name" value="Pyr_excise"/>
    <property type="match status" value="1"/>
</dbReference>
<evidence type="ECO:0000313" key="2">
    <source>
        <dbReference type="EMBL" id="SDU81382.1"/>
    </source>
</evidence>
<feature type="region of interest" description="Disordered" evidence="1">
    <location>
        <begin position="185"/>
        <end position="211"/>
    </location>
</feature>
<keyword evidence="3" id="KW-1185">Reference proteome</keyword>
<dbReference type="STRING" id="546874.SAMN04488544_0382"/>
<dbReference type="Proteomes" id="UP000198825">
    <property type="component" value="Chromosome I"/>
</dbReference>
<dbReference type="RefSeq" id="WP_172825731.1">
    <property type="nucleotide sequence ID" value="NZ_LT629799.1"/>
</dbReference>
<protein>
    <recommendedName>
        <fullName evidence="4">Cytoplasmic protein</fullName>
    </recommendedName>
</protein>
<dbReference type="NCBIfam" id="NF038085">
    <property type="entry name" value="MSMEG_6728_fam"/>
    <property type="match status" value="1"/>
</dbReference>